<organism evidence="1 2">
    <name type="scientific">Gossypium harknessii</name>
    <dbReference type="NCBI Taxonomy" id="34285"/>
    <lineage>
        <taxon>Eukaryota</taxon>
        <taxon>Viridiplantae</taxon>
        <taxon>Streptophyta</taxon>
        <taxon>Embryophyta</taxon>
        <taxon>Tracheophyta</taxon>
        <taxon>Spermatophyta</taxon>
        <taxon>Magnoliopsida</taxon>
        <taxon>eudicotyledons</taxon>
        <taxon>Gunneridae</taxon>
        <taxon>Pentapetalae</taxon>
        <taxon>rosids</taxon>
        <taxon>malvids</taxon>
        <taxon>Malvales</taxon>
        <taxon>Malvaceae</taxon>
        <taxon>Malvoideae</taxon>
        <taxon>Gossypium</taxon>
    </lineage>
</organism>
<evidence type="ECO:0000313" key="2">
    <source>
        <dbReference type="Proteomes" id="UP000593560"/>
    </source>
</evidence>
<reference evidence="1 2" key="1">
    <citation type="journal article" date="2019" name="Genome Biol. Evol.">
        <title>Insights into the evolution of the New World diploid cottons (Gossypium, subgenus Houzingenia) based on genome sequencing.</title>
        <authorList>
            <person name="Grover C.E."/>
            <person name="Arick M.A. 2nd"/>
            <person name="Thrash A."/>
            <person name="Conover J.L."/>
            <person name="Sanders W.S."/>
            <person name="Peterson D.G."/>
            <person name="Frelichowski J.E."/>
            <person name="Scheffler J.A."/>
            <person name="Scheffler B.E."/>
            <person name="Wendel J.F."/>
        </authorList>
    </citation>
    <scope>NUCLEOTIDE SEQUENCE [LARGE SCALE GENOMIC DNA]</scope>
    <source>
        <strain evidence="1">0</strain>
        <tissue evidence="1">Leaf</tissue>
    </source>
</reference>
<protein>
    <submittedName>
        <fullName evidence="1">Uncharacterized protein</fullName>
    </submittedName>
</protein>
<keyword evidence="2" id="KW-1185">Reference proteome</keyword>
<sequence length="31" mass="3730">MNKVLRMLEYDVELLEMPPKTFHQLPLKTSQ</sequence>
<name>A0A7J9G2N3_9ROSI</name>
<evidence type="ECO:0000313" key="1">
    <source>
        <dbReference type="EMBL" id="MBA0791857.1"/>
    </source>
</evidence>
<accession>A0A7J9G2N3</accession>
<comment type="caution">
    <text evidence="1">The sequence shown here is derived from an EMBL/GenBank/DDBJ whole genome shotgun (WGS) entry which is preliminary data.</text>
</comment>
<dbReference type="EMBL" id="JABFAD010000002">
    <property type="protein sequence ID" value="MBA0791857.1"/>
    <property type="molecule type" value="Genomic_DNA"/>
</dbReference>
<gene>
    <name evidence="1" type="ORF">Gohar_016404</name>
</gene>
<proteinExistence type="predicted"/>
<dbReference type="OrthoDB" id="1737633at2759"/>
<dbReference type="Proteomes" id="UP000593560">
    <property type="component" value="Unassembled WGS sequence"/>
</dbReference>
<dbReference type="AlphaFoldDB" id="A0A7J9G2N3"/>